<dbReference type="PANTHER" id="PTHR11731:SF21">
    <property type="entry name" value="INACTIVE DIPEPTIDYL PEPTIDASE 10"/>
    <property type="match status" value="1"/>
</dbReference>
<dbReference type="InterPro" id="IPR029058">
    <property type="entry name" value="AB_hydrolase_fold"/>
</dbReference>
<dbReference type="GO" id="GO:0008236">
    <property type="term" value="F:serine-type peptidase activity"/>
    <property type="evidence" value="ECO:0007669"/>
    <property type="project" value="InterPro"/>
</dbReference>
<dbReference type="GO" id="GO:1901379">
    <property type="term" value="P:regulation of potassium ion transmembrane transport"/>
    <property type="evidence" value="ECO:0007669"/>
    <property type="project" value="TreeGrafter"/>
</dbReference>
<keyword evidence="2" id="KW-0812">Transmembrane</keyword>
<dbReference type="InterPro" id="IPR002469">
    <property type="entry name" value="Peptidase_S9B_N"/>
</dbReference>
<feature type="transmembrane region" description="Helical" evidence="2">
    <location>
        <begin position="34"/>
        <end position="55"/>
    </location>
</feature>
<feature type="region of interest" description="Disordered" evidence="1">
    <location>
        <begin position="1"/>
        <end position="26"/>
    </location>
</feature>
<proteinExistence type="predicted"/>
<dbReference type="GO" id="GO:0006508">
    <property type="term" value="P:proteolysis"/>
    <property type="evidence" value="ECO:0007669"/>
    <property type="project" value="InterPro"/>
</dbReference>
<evidence type="ECO:0000313" key="5">
    <source>
        <dbReference type="Ensembl" id="ENSLLEP00000029827.1"/>
    </source>
</evidence>
<accession>A0A8C5PZF8</accession>
<organism evidence="5 6">
    <name type="scientific">Leptobrachium leishanense</name>
    <name type="common">Leishan spiny toad</name>
    <dbReference type="NCBI Taxonomy" id="445787"/>
    <lineage>
        <taxon>Eukaryota</taxon>
        <taxon>Metazoa</taxon>
        <taxon>Chordata</taxon>
        <taxon>Craniata</taxon>
        <taxon>Vertebrata</taxon>
        <taxon>Euteleostomi</taxon>
        <taxon>Amphibia</taxon>
        <taxon>Batrachia</taxon>
        <taxon>Anura</taxon>
        <taxon>Pelobatoidea</taxon>
        <taxon>Megophryidae</taxon>
        <taxon>Leptobrachium</taxon>
    </lineage>
</organism>
<dbReference type="Ensembl" id="ENSLLET00000030982.1">
    <property type="protein sequence ID" value="ENSLLEP00000029827.1"/>
    <property type="gene ID" value="ENSLLEG00000018613.1"/>
</dbReference>
<dbReference type="SUPFAM" id="SSF53474">
    <property type="entry name" value="alpha/beta-Hydrolases"/>
    <property type="match status" value="1"/>
</dbReference>
<reference evidence="5" key="1">
    <citation type="submission" date="2025-08" db="UniProtKB">
        <authorList>
            <consortium name="Ensembl"/>
        </authorList>
    </citation>
    <scope>IDENTIFICATION</scope>
</reference>
<dbReference type="Gene3D" id="2.140.10.30">
    <property type="entry name" value="Dipeptidylpeptidase IV, N-terminal domain"/>
    <property type="match status" value="1"/>
</dbReference>
<feature type="compositionally biased region" description="Basic residues" evidence="1">
    <location>
        <begin position="726"/>
        <end position="742"/>
    </location>
</feature>
<dbReference type="GO" id="GO:0008076">
    <property type="term" value="C:voltage-gated potassium channel complex"/>
    <property type="evidence" value="ECO:0007669"/>
    <property type="project" value="TreeGrafter"/>
</dbReference>
<dbReference type="AlphaFoldDB" id="A0A8C5PZF8"/>
<feature type="region of interest" description="Disordered" evidence="1">
    <location>
        <begin position="717"/>
        <end position="744"/>
    </location>
</feature>
<dbReference type="OrthoDB" id="16520at2759"/>
<dbReference type="Proteomes" id="UP000694569">
    <property type="component" value="Unplaced"/>
</dbReference>
<feature type="compositionally biased region" description="Basic residues" evidence="1">
    <location>
        <begin position="795"/>
        <end position="808"/>
    </location>
</feature>
<dbReference type="Pfam" id="PF00326">
    <property type="entry name" value="Peptidase_S9"/>
    <property type="match status" value="1"/>
</dbReference>
<dbReference type="GeneTree" id="ENSGT00940000154657"/>
<dbReference type="PANTHER" id="PTHR11731">
    <property type="entry name" value="PROTEASE FAMILY S9B,C DIPEPTIDYL-PEPTIDASE IV-RELATED"/>
    <property type="match status" value="1"/>
</dbReference>
<feature type="region of interest" description="Disordered" evidence="1">
    <location>
        <begin position="774"/>
        <end position="808"/>
    </location>
</feature>
<keyword evidence="2" id="KW-0472">Membrane</keyword>
<feature type="compositionally biased region" description="Polar residues" evidence="1">
    <location>
        <begin position="8"/>
        <end position="26"/>
    </location>
</feature>
<evidence type="ECO:0000259" key="3">
    <source>
        <dbReference type="Pfam" id="PF00326"/>
    </source>
</evidence>
<dbReference type="GO" id="GO:0015459">
    <property type="term" value="F:potassium channel regulator activity"/>
    <property type="evidence" value="ECO:0007669"/>
    <property type="project" value="TreeGrafter"/>
</dbReference>
<dbReference type="Pfam" id="PF00930">
    <property type="entry name" value="DPPIV_N"/>
    <property type="match status" value="1"/>
</dbReference>
<name>A0A8C5PZF8_9ANUR</name>
<feature type="domain" description="Dipeptidylpeptidase IV N-terminal" evidence="4">
    <location>
        <begin position="132"/>
        <end position="500"/>
    </location>
</feature>
<evidence type="ECO:0000313" key="6">
    <source>
        <dbReference type="Proteomes" id="UP000694569"/>
    </source>
</evidence>
<dbReference type="SUPFAM" id="SSF82171">
    <property type="entry name" value="DPP6 N-terminal domain-like"/>
    <property type="match status" value="1"/>
</dbReference>
<evidence type="ECO:0000256" key="1">
    <source>
        <dbReference type="SAM" id="MobiDB-lite"/>
    </source>
</evidence>
<keyword evidence="6" id="KW-1185">Reference proteome</keyword>
<dbReference type="InterPro" id="IPR001375">
    <property type="entry name" value="Peptidase_S9_cat"/>
</dbReference>
<dbReference type="InterPro" id="IPR050278">
    <property type="entry name" value="Serine_Prot_S9B/DPPIV"/>
</dbReference>
<evidence type="ECO:0000256" key="2">
    <source>
        <dbReference type="SAM" id="Phobius"/>
    </source>
</evidence>
<reference evidence="5" key="2">
    <citation type="submission" date="2025-09" db="UniProtKB">
        <authorList>
            <consortium name="Ensembl"/>
        </authorList>
    </citation>
    <scope>IDENTIFICATION</scope>
</reference>
<feature type="domain" description="Peptidase S9 prolyl oligopeptidase catalytic" evidence="3">
    <location>
        <begin position="582"/>
        <end position="650"/>
    </location>
</feature>
<feature type="compositionally biased region" description="Polar residues" evidence="1">
    <location>
        <begin position="774"/>
        <end position="794"/>
    </location>
</feature>
<dbReference type="Gene3D" id="3.40.50.1820">
    <property type="entry name" value="alpha/beta hydrolase"/>
    <property type="match status" value="1"/>
</dbReference>
<protein>
    <submittedName>
        <fullName evidence="5">Dipeptidyl peptidase like 10</fullName>
    </submittedName>
</protein>
<keyword evidence="2" id="KW-1133">Transmembrane helix</keyword>
<gene>
    <name evidence="5" type="primary">DPP10</name>
</gene>
<sequence length="996" mass="113502">MTAMKEQPATSRANPPQEQELGSSAPPQKNWKGIAIALLVILVVCSLITMSVILLTPDEIPNSSGNVLTLEDLFRKELSIHDPEPRWIHDHEVVYRDRDGFVFRLNVETREVSVILENVTFVTFKAARYSVSPDLRYVLLAYDVKQVFHTSFTASYVVYDIQTREVWELNPPEVEDSVLQYAEWGVSGQQLIYIFENNIYYQNQVKSSSLRLTSSGKEGIIYNGIADWLYEEEILHTHVAHWWSPDGERLAFLMINDSLVPSMIIPQFTGSLYPKAKQFPYPKAGQTNPTVKLLVTNLYGPTHTLELMPPDSLKSRDYYITMVKWVSNTKTVVRWLNRVQNVSILTVCETTTGACSKKYEIFSDVWLSKQNEEPVFSKDGSKFFLTVPVKQGGRGEFHHIAMFNVQAKTELVSVRHLTSGSWEVIKILAYDEASQNLYFLSTEGSPRGRQLYSVSISGLLKRHCMSCRFTRDWEPCSYFNAKFSPSNQHFLLHCKGPGVPSVSVHSTANPSDFYSIESNSVLKEAVSQKRIFRSEIRMIHLEDYELPLRLSFPKDFTEKNRYPLLLLIDEVPGSQLVTDRFQVDWDSVLINSENVIVARFDGRGSGFQGLKILQEVHRGIGSVEVKDHIAAVEWLLREPFIDPNRLSIYGKVILEKATRHRHISSHTARHGHITSHTAQHGHISHTALHGHISSHTAQHGHITSHTAQHGHITSHTAQHGHISSHTARHGHISSHTTRHGHITSHTAQHGHISSHTARHRHISSHTARHGHITSHTAQHGHISSHTLARTGTSPHTHRPARSHHLTHRPARSHLTYRPARSHLLTYRPARSHHLTHRSARSHLLTHRSARSHLLTHRPARSHLLTHRPAQAHLLTHRPARSHHLTHRPARSHLTYRPARSHLLTYRPARSHHLTHRSARSHLLTHRSARSHLLTHRSARSHLLTHRPARSHLLTHRPARSHLLTHHLARSHLLTHHPAWSHLLTRCLARSLTANVV</sequence>
<evidence type="ECO:0000259" key="4">
    <source>
        <dbReference type="Pfam" id="PF00930"/>
    </source>
</evidence>